<keyword evidence="1" id="KW-0433">Leucine-rich repeat</keyword>
<dbReference type="InterPro" id="IPR050216">
    <property type="entry name" value="LRR_domain-containing"/>
</dbReference>
<dbReference type="Gene3D" id="2.60.40.2340">
    <property type="match status" value="3"/>
</dbReference>
<evidence type="ECO:0000256" key="1">
    <source>
        <dbReference type="ARBA" id="ARBA00022614"/>
    </source>
</evidence>
<feature type="domain" description="DUF5018" evidence="4">
    <location>
        <begin position="225"/>
        <end position="306"/>
    </location>
</feature>
<keyword evidence="2" id="KW-0677">Repeat</keyword>
<reference evidence="5 6" key="1">
    <citation type="submission" date="2017-07" db="EMBL/GenBank/DDBJ databases">
        <authorList>
            <person name="Sun Z.S."/>
            <person name="Albrecht U."/>
            <person name="Echele G."/>
            <person name="Lee C.C."/>
        </authorList>
    </citation>
    <scope>NUCLEOTIDE SEQUENCE [LARGE SCALE GENOMIC DNA]</scope>
    <source>
        <strain evidence="6">type strain: KCTC 22618</strain>
    </source>
</reference>
<dbReference type="PROSITE" id="PS51257">
    <property type="entry name" value="PROKAR_LIPOPROTEIN"/>
    <property type="match status" value="1"/>
</dbReference>
<evidence type="ECO:0000313" key="5">
    <source>
        <dbReference type="EMBL" id="SNR17136.1"/>
    </source>
</evidence>
<keyword evidence="6" id="KW-1185">Reference proteome</keyword>
<dbReference type="Pfam" id="PF00560">
    <property type="entry name" value="LRR_1"/>
    <property type="match status" value="2"/>
</dbReference>
<dbReference type="KEGG" id="tje:TJEJU_3492"/>
<dbReference type="PANTHER" id="PTHR48051">
    <property type="match status" value="1"/>
</dbReference>
<evidence type="ECO:0000256" key="2">
    <source>
        <dbReference type="ARBA" id="ARBA00022737"/>
    </source>
</evidence>
<evidence type="ECO:0000313" key="6">
    <source>
        <dbReference type="Proteomes" id="UP000215214"/>
    </source>
</evidence>
<dbReference type="InterPro" id="IPR032186">
    <property type="entry name" value="DUF5018"/>
</dbReference>
<dbReference type="OrthoDB" id="1429018at2"/>
<dbReference type="GO" id="GO:0005737">
    <property type="term" value="C:cytoplasm"/>
    <property type="evidence" value="ECO:0007669"/>
    <property type="project" value="TreeGrafter"/>
</dbReference>
<dbReference type="InterPro" id="IPR032675">
    <property type="entry name" value="LRR_dom_sf"/>
</dbReference>
<feature type="chain" id="PRO_5012534210" evidence="3">
    <location>
        <begin position="22"/>
        <end position="513"/>
    </location>
</feature>
<name>A0A238UDN8_9FLAO</name>
<dbReference type="EMBL" id="LT899436">
    <property type="protein sequence ID" value="SNR17136.1"/>
    <property type="molecule type" value="Genomic_DNA"/>
</dbReference>
<dbReference type="PANTHER" id="PTHR48051:SF1">
    <property type="entry name" value="RAS SUPPRESSOR PROTEIN 1"/>
    <property type="match status" value="1"/>
</dbReference>
<dbReference type="SUPFAM" id="SSF52058">
    <property type="entry name" value="L domain-like"/>
    <property type="match status" value="1"/>
</dbReference>
<dbReference type="Gene3D" id="3.80.10.10">
    <property type="entry name" value="Ribonuclease Inhibitor"/>
    <property type="match status" value="1"/>
</dbReference>
<feature type="signal peptide" evidence="3">
    <location>
        <begin position="1"/>
        <end position="21"/>
    </location>
</feature>
<protein>
    <submittedName>
        <fullName evidence="5">Probable lipoprotein containing leucine-rich repeats</fullName>
    </submittedName>
</protein>
<keyword evidence="5" id="KW-0449">Lipoprotein</keyword>
<dbReference type="Proteomes" id="UP000215214">
    <property type="component" value="Chromosome TJEJU"/>
</dbReference>
<accession>A0A238UDN8</accession>
<dbReference type="PROSITE" id="PS51450">
    <property type="entry name" value="LRR"/>
    <property type="match status" value="1"/>
</dbReference>
<dbReference type="SMART" id="SM00364">
    <property type="entry name" value="LRR_BAC"/>
    <property type="match status" value="3"/>
</dbReference>
<dbReference type="AlphaFoldDB" id="A0A238UDN8"/>
<evidence type="ECO:0000256" key="3">
    <source>
        <dbReference type="SAM" id="SignalP"/>
    </source>
</evidence>
<dbReference type="InterPro" id="IPR003591">
    <property type="entry name" value="Leu-rich_rpt_typical-subtyp"/>
</dbReference>
<dbReference type="Pfam" id="PF16410">
    <property type="entry name" value="DUF5018"/>
    <property type="match status" value="1"/>
</dbReference>
<dbReference type="SMART" id="SM00369">
    <property type="entry name" value="LRR_TYP"/>
    <property type="match status" value="3"/>
</dbReference>
<dbReference type="InterPro" id="IPR001611">
    <property type="entry name" value="Leu-rich_rpt"/>
</dbReference>
<evidence type="ECO:0000259" key="4">
    <source>
        <dbReference type="Pfam" id="PF16410"/>
    </source>
</evidence>
<gene>
    <name evidence="5" type="ORF">TJEJU_3492</name>
</gene>
<keyword evidence="3" id="KW-0732">Signal</keyword>
<dbReference type="RefSeq" id="WP_095074134.1">
    <property type="nucleotide sequence ID" value="NZ_LT899436.1"/>
</dbReference>
<proteinExistence type="predicted"/>
<organism evidence="5 6">
    <name type="scientific">Tenacibaculum jejuense</name>
    <dbReference type="NCBI Taxonomy" id="584609"/>
    <lineage>
        <taxon>Bacteria</taxon>
        <taxon>Pseudomonadati</taxon>
        <taxon>Bacteroidota</taxon>
        <taxon>Flavobacteriia</taxon>
        <taxon>Flavobacteriales</taxon>
        <taxon>Flavobacteriaceae</taxon>
        <taxon>Tenacibaculum</taxon>
    </lineage>
</organism>
<sequence>MKFFNLAIAFFSLLLFFGCSEDNERIPPDSNQENLQILSFQFLAANNVSLSNDIEGKINEDEKDIYLNVPFNTSLTSLIPTITITDGAEIIPDINTVQDFSSPVIYLLSKDGYDLVAYSVIVTIANTSNEADISNFSFLKENNPSLSDNYEAIIENNEIKLQISEMEDLQSVIPTVEISEGASISPTIDTGIDFRNDVVFTVTSGNGETQKEYTVKIVTLKSVKDIVKFDVTVDNKTFEATIDNDLNKIVLKVPEGTDVTNLTPEILLSEEAKITPLSRTPQDFSNPVTYTITAEDGSEKEYTVYVSLLSCLELDRLFLEEFYRANERYNTPFTYLDWDLEAPTMENWNGVRVVDGRVSELVVAAVNINEVPESIASLDKLRVLTISGRILSSLPTEIGSLETLEVLTLNDNRLTTLPKEIGSLSSIRGIYLKNNLLEELPNEIGNLPDSFYVLNIKGNNLRELPVEISNIPNLISLNIQNNPLTIIPQAICDMTTSNGVGIAIVKDVEDECM</sequence>